<feature type="transmembrane region" description="Helical" evidence="1">
    <location>
        <begin position="53"/>
        <end position="72"/>
    </location>
</feature>
<comment type="caution">
    <text evidence="2">The sequence shown here is derived from an EMBL/GenBank/DDBJ whole genome shotgun (WGS) entry which is preliminary data.</text>
</comment>
<feature type="transmembrane region" description="Helical" evidence="1">
    <location>
        <begin position="78"/>
        <end position="96"/>
    </location>
</feature>
<dbReference type="PANTHER" id="PTHR34582:SF6">
    <property type="entry name" value="UPF0702 TRANSMEMBRANE PROTEIN YCAP"/>
    <property type="match status" value="1"/>
</dbReference>
<dbReference type="Proteomes" id="UP001597094">
    <property type="component" value="Unassembled WGS sequence"/>
</dbReference>
<dbReference type="RefSeq" id="WP_377530280.1">
    <property type="nucleotide sequence ID" value="NZ_JBHTLD010000181.1"/>
</dbReference>
<gene>
    <name evidence="2" type="ORF">ACFQ2O_16630</name>
</gene>
<dbReference type="PANTHER" id="PTHR34582">
    <property type="entry name" value="UPF0702 TRANSMEMBRANE PROTEIN YCAP"/>
    <property type="match status" value="1"/>
</dbReference>
<protein>
    <recommendedName>
        <fullName evidence="4">DUF421 domain-containing protein</fullName>
    </recommendedName>
</protein>
<keyword evidence="3" id="KW-1185">Reference proteome</keyword>
<sequence>MNKDGLELWNWRRIIIGEVPVEFMLETLFRTIIVYLFLIFILRMLGKRMNAQLTLTEMAVMITLGAIVSPAMQLPDRGILPAIVILSCILFLQRGLGQLSFK</sequence>
<reference evidence="3" key="1">
    <citation type="journal article" date="2019" name="Int. J. Syst. Evol. Microbiol.">
        <title>The Global Catalogue of Microorganisms (GCM) 10K type strain sequencing project: providing services to taxonomists for standard genome sequencing and annotation.</title>
        <authorList>
            <consortium name="The Broad Institute Genomics Platform"/>
            <consortium name="The Broad Institute Genome Sequencing Center for Infectious Disease"/>
            <person name="Wu L."/>
            <person name="Ma J."/>
        </authorList>
    </citation>
    <scope>NUCLEOTIDE SEQUENCE [LARGE SCALE GENOMIC DNA]</scope>
    <source>
        <strain evidence="3">JCM 31319</strain>
    </source>
</reference>
<name>A0ABW3SSH9_9BACT</name>
<accession>A0ABW3SSH9</accession>
<organism evidence="2 3">
    <name type="scientific">Pontibacter rugosus</name>
    <dbReference type="NCBI Taxonomy" id="1745966"/>
    <lineage>
        <taxon>Bacteria</taxon>
        <taxon>Pseudomonadati</taxon>
        <taxon>Bacteroidota</taxon>
        <taxon>Cytophagia</taxon>
        <taxon>Cytophagales</taxon>
        <taxon>Hymenobacteraceae</taxon>
        <taxon>Pontibacter</taxon>
    </lineage>
</organism>
<evidence type="ECO:0000313" key="3">
    <source>
        <dbReference type="Proteomes" id="UP001597094"/>
    </source>
</evidence>
<proteinExistence type="predicted"/>
<keyword evidence="1" id="KW-0472">Membrane</keyword>
<keyword evidence="1" id="KW-0812">Transmembrane</keyword>
<keyword evidence="1" id="KW-1133">Transmembrane helix</keyword>
<evidence type="ECO:0008006" key="4">
    <source>
        <dbReference type="Google" id="ProtNLM"/>
    </source>
</evidence>
<evidence type="ECO:0000256" key="1">
    <source>
        <dbReference type="SAM" id="Phobius"/>
    </source>
</evidence>
<feature type="transmembrane region" description="Helical" evidence="1">
    <location>
        <begin position="28"/>
        <end position="46"/>
    </location>
</feature>
<dbReference type="EMBL" id="JBHTLD010000181">
    <property type="protein sequence ID" value="MFD1187844.1"/>
    <property type="molecule type" value="Genomic_DNA"/>
</dbReference>
<evidence type="ECO:0000313" key="2">
    <source>
        <dbReference type="EMBL" id="MFD1187844.1"/>
    </source>
</evidence>